<feature type="compositionally biased region" description="Basic and acidic residues" evidence="2">
    <location>
        <begin position="33"/>
        <end position="52"/>
    </location>
</feature>
<protein>
    <submittedName>
        <fullName evidence="4">Lipoprotein</fullName>
    </submittedName>
</protein>
<gene>
    <name evidence="4" type="ORF">NCTC10119_00481</name>
</gene>
<feature type="region of interest" description="Disordered" evidence="2">
    <location>
        <begin position="1"/>
        <end position="69"/>
    </location>
</feature>
<proteinExistence type="inferred from homology"/>
<reference evidence="4 5" key="1">
    <citation type="submission" date="2019-01" db="EMBL/GenBank/DDBJ databases">
        <authorList>
            <consortium name="Pathogen Informatics"/>
        </authorList>
    </citation>
    <scope>NUCLEOTIDE SEQUENCE [LARGE SCALE GENOMIC DNA]</scope>
    <source>
        <strain evidence="4 5">NCTC10119</strain>
    </source>
</reference>
<sequence length="236" mass="26108">MKFSDDNTFVEYPDFTQEIKSPDQQNGQNTDDNNSKKEENLLGTFEVKDYSKSNKGGKGKSKGKGGSSSNMKTIYIYKGYIPEDKKKGDNAILVTEKKIIDALEKAANSNGESTQSNPKTIALQAAKKETKKSNKKESKTIGYTTTGYVNADGKHIFDTDRINNERFDRKIIIGATLETLDQSSTLQSGEAIVLPAPGKYKSSDQKTVMTAQGPKIIGIHANAKENEETQKFVNWF</sequence>
<evidence type="ECO:0000313" key="5">
    <source>
        <dbReference type="Proteomes" id="UP000289557"/>
    </source>
</evidence>
<name>A0AB38W7P6_MYCPM</name>
<accession>A0AB38W7P6</accession>
<dbReference type="Pfam" id="PF03202">
    <property type="entry name" value="Lipoprotein_10"/>
    <property type="match status" value="1"/>
</dbReference>
<dbReference type="EMBL" id="LR214945">
    <property type="protein sequence ID" value="VEU57208.1"/>
    <property type="molecule type" value="Genomic_DNA"/>
</dbReference>
<comment type="similarity">
    <text evidence="1">Belongs to the MG185/MG260 family.</text>
</comment>
<feature type="domain" description="Mycoplasma lipoprotein C-terminal" evidence="3">
    <location>
        <begin position="211"/>
        <end position="236"/>
    </location>
</feature>
<evidence type="ECO:0000259" key="3">
    <source>
        <dbReference type="Pfam" id="PF03202"/>
    </source>
</evidence>
<evidence type="ECO:0000256" key="2">
    <source>
        <dbReference type="SAM" id="MobiDB-lite"/>
    </source>
</evidence>
<evidence type="ECO:0000256" key="1">
    <source>
        <dbReference type="ARBA" id="ARBA00009031"/>
    </source>
</evidence>
<evidence type="ECO:0000313" key="4">
    <source>
        <dbReference type="EMBL" id="VEU57208.1"/>
    </source>
</evidence>
<organism evidence="4 5">
    <name type="scientific">Mycoplasmoides pneumoniae</name>
    <name type="common">Mycoplasma pneumoniae</name>
    <dbReference type="NCBI Taxonomy" id="2104"/>
    <lineage>
        <taxon>Bacteria</taxon>
        <taxon>Bacillati</taxon>
        <taxon>Mycoplasmatota</taxon>
        <taxon>Mycoplasmoidales</taxon>
        <taxon>Mycoplasmoidaceae</taxon>
        <taxon>Mycoplasmoides</taxon>
    </lineage>
</organism>
<feature type="compositionally biased region" description="Low complexity" evidence="2">
    <location>
        <begin position="23"/>
        <end position="32"/>
    </location>
</feature>
<dbReference type="Proteomes" id="UP000289557">
    <property type="component" value="Chromosome"/>
</dbReference>
<dbReference type="AlphaFoldDB" id="A0AB38W7P6"/>
<keyword evidence="4" id="KW-0449">Lipoprotein</keyword>
<dbReference type="InterPro" id="IPR004890">
    <property type="entry name" value="Lipoprotein_10_C"/>
</dbReference>